<feature type="non-terminal residue" evidence="2">
    <location>
        <position position="1"/>
    </location>
</feature>
<dbReference type="EMBL" id="CATNWA010016399">
    <property type="protein sequence ID" value="CAI9592326.1"/>
    <property type="molecule type" value="Genomic_DNA"/>
</dbReference>
<keyword evidence="1" id="KW-0812">Transmembrane</keyword>
<organism evidence="2 3">
    <name type="scientific">Staurois parvus</name>
    <dbReference type="NCBI Taxonomy" id="386267"/>
    <lineage>
        <taxon>Eukaryota</taxon>
        <taxon>Metazoa</taxon>
        <taxon>Chordata</taxon>
        <taxon>Craniata</taxon>
        <taxon>Vertebrata</taxon>
        <taxon>Euteleostomi</taxon>
        <taxon>Amphibia</taxon>
        <taxon>Batrachia</taxon>
        <taxon>Anura</taxon>
        <taxon>Neobatrachia</taxon>
        <taxon>Ranoidea</taxon>
        <taxon>Ranidae</taxon>
        <taxon>Staurois</taxon>
    </lineage>
</organism>
<proteinExistence type="predicted"/>
<evidence type="ECO:0000313" key="3">
    <source>
        <dbReference type="Proteomes" id="UP001162483"/>
    </source>
</evidence>
<name>A0ABN9F849_9NEOB</name>
<evidence type="ECO:0000256" key="1">
    <source>
        <dbReference type="SAM" id="Phobius"/>
    </source>
</evidence>
<evidence type="ECO:0000313" key="2">
    <source>
        <dbReference type="EMBL" id="CAI9592326.1"/>
    </source>
</evidence>
<keyword evidence="1" id="KW-1133">Transmembrane helix</keyword>
<dbReference type="Proteomes" id="UP001162483">
    <property type="component" value="Unassembled WGS sequence"/>
</dbReference>
<accession>A0ABN9F849</accession>
<sequence>YLHCHSRLQLSITGSWAVIIRWRPVITKHLQWGRGLFCLLTLLLPVSLGTLLWMVSSVLTVKHQYIAP</sequence>
<reference evidence="2" key="1">
    <citation type="submission" date="2023-05" db="EMBL/GenBank/DDBJ databases">
        <authorList>
            <person name="Stuckert A."/>
        </authorList>
    </citation>
    <scope>NUCLEOTIDE SEQUENCE</scope>
</reference>
<protein>
    <submittedName>
        <fullName evidence="2">Uncharacterized protein</fullName>
    </submittedName>
</protein>
<comment type="caution">
    <text evidence="2">The sequence shown here is derived from an EMBL/GenBank/DDBJ whole genome shotgun (WGS) entry which is preliminary data.</text>
</comment>
<keyword evidence="1" id="KW-0472">Membrane</keyword>
<gene>
    <name evidence="2" type="ORF">SPARVUS_LOCUS11351519</name>
</gene>
<keyword evidence="3" id="KW-1185">Reference proteome</keyword>
<feature type="transmembrane region" description="Helical" evidence="1">
    <location>
        <begin position="36"/>
        <end position="55"/>
    </location>
</feature>